<protein>
    <submittedName>
        <fullName evidence="2">Uncharacterized protein</fullName>
    </submittedName>
</protein>
<name>A0A917T3E2_9ACTN</name>
<sequence length="74" mass="8048">MARAGMTERGADGGPEQQDQDQGEDADDPAAPVRLLECVQLVPSPPGSAHGHHDKAEREVECREFARIRKSRSP</sequence>
<dbReference type="AlphaFoldDB" id="A0A917T3E2"/>
<proteinExistence type="predicted"/>
<dbReference type="EMBL" id="BMPI01000003">
    <property type="protein sequence ID" value="GGM07629.1"/>
    <property type="molecule type" value="Genomic_DNA"/>
</dbReference>
<keyword evidence="3" id="KW-1185">Reference proteome</keyword>
<accession>A0A917T3E2</accession>
<reference evidence="2" key="1">
    <citation type="journal article" date="2014" name="Int. J. Syst. Evol. Microbiol.">
        <title>Complete genome sequence of Corynebacterium casei LMG S-19264T (=DSM 44701T), isolated from a smear-ripened cheese.</title>
        <authorList>
            <consortium name="US DOE Joint Genome Institute (JGI-PGF)"/>
            <person name="Walter F."/>
            <person name="Albersmeier A."/>
            <person name="Kalinowski J."/>
            <person name="Ruckert C."/>
        </authorList>
    </citation>
    <scope>NUCLEOTIDE SEQUENCE</scope>
    <source>
        <strain evidence="2">JCM 19831</strain>
    </source>
</reference>
<organism evidence="2 3">
    <name type="scientific">Dactylosporangium sucinum</name>
    <dbReference type="NCBI Taxonomy" id="1424081"/>
    <lineage>
        <taxon>Bacteria</taxon>
        <taxon>Bacillati</taxon>
        <taxon>Actinomycetota</taxon>
        <taxon>Actinomycetes</taxon>
        <taxon>Micromonosporales</taxon>
        <taxon>Micromonosporaceae</taxon>
        <taxon>Dactylosporangium</taxon>
    </lineage>
</organism>
<reference evidence="2" key="2">
    <citation type="submission" date="2020-09" db="EMBL/GenBank/DDBJ databases">
        <authorList>
            <person name="Sun Q."/>
            <person name="Ohkuma M."/>
        </authorList>
    </citation>
    <scope>NUCLEOTIDE SEQUENCE</scope>
    <source>
        <strain evidence="2">JCM 19831</strain>
    </source>
</reference>
<comment type="caution">
    <text evidence="2">The sequence shown here is derived from an EMBL/GenBank/DDBJ whole genome shotgun (WGS) entry which is preliminary data.</text>
</comment>
<feature type="compositionally biased region" description="Acidic residues" evidence="1">
    <location>
        <begin position="18"/>
        <end position="28"/>
    </location>
</feature>
<evidence type="ECO:0000256" key="1">
    <source>
        <dbReference type="SAM" id="MobiDB-lite"/>
    </source>
</evidence>
<dbReference type="Proteomes" id="UP000642070">
    <property type="component" value="Unassembled WGS sequence"/>
</dbReference>
<feature type="region of interest" description="Disordered" evidence="1">
    <location>
        <begin position="1"/>
        <end position="35"/>
    </location>
</feature>
<gene>
    <name evidence="2" type="ORF">GCM10007977_005850</name>
</gene>
<evidence type="ECO:0000313" key="2">
    <source>
        <dbReference type="EMBL" id="GGM07629.1"/>
    </source>
</evidence>
<evidence type="ECO:0000313" key="3">
    <source>
        <dbReference type="Proteomes" id="UP000642070"/>
    </source>
</evidence>